<organism evidence="2 3">
    <name type="scientific">Bradyrhizobium centrolobii</name>
    <dbReference type="NCBI Taxonomy" id="1505087"/>
    <lineage>
        <taxon>Bacteria</taxon>
        <taxon>Pseudomonadati</taxon>
        <taxon>Pseudomonadota</taxon>
        <taxon>Alphaproteobacteria</taxon>
        <taxon>Hyphomicrobiales</taxon>
        <taxon>Nitrobacteraceae</taxon>
        <taxon>Bradyrhizobium</taxon>
    </lineage>
</organism>
<gene>
    <name evidence="2" type="ORF">AYJ54_17745</name>
</gene>
<evidence type="ECO:0000313" key="3">
    <source>
        <dbReference type="Proteomes" id="UP000076959"/>
    </source>
</evidence>
<dbReference type="Proteomes" id="UP000076959">
    <property type="component" value="Unassembled WGS sequence"/>
</dbReference>
<proteinExistence type="predicted"/>
<feature type="compositionally biased region" description="Basic and acidic residues" evidence="1">
    <location>
        <begin position="1"/>
        <end position="18"/>
    </location>
</feature>
<feature type="region of interest" description="Disordered" evidence="1">
    <location>
        <begin position="1"/>
        <end position="22"/>
    </location>
</feature>
<evidence type="ECO:0000313" key="2">
    <source>
        <dbReference type="EMBL" id="OAF07406.1"/>
    </source>
</evidence>
<feature type="region of interest" description="Disordered" evidence="1">
    <location>
        <begin position="67"/>
        <end position="95"/>
    </location>
</feature>
<sequence length="183" mass="19684">MAVEREARQHFHPVDGRDLGPMNGRGVAVIDVGVEPLIDLDPLALPASPISAMKRLSLASTTLPIMPRASSRSAGARSDRRRQSGARRPRSGTHVLPEEAALDQLAARQIVEGAHIGAQMCEDQRGLRRIIIAVSVRDQVVDRLGLELGAENAAVGAIGREASAMHPRARSSEASRIHCACWR</sequence>
<dbReference type="EMBL" id="LUUB01000069">
    <property type="protein sequence ID" value="OAF07406.1"/>
    <property type="molecule type" value="Genomic_DNA"/>
</dbReference>
<comment type="caution">
    <text evidence="2">The sequence shown here is derived from an EMBL/GenBank/DDBJ whole genome shotgun (WGS) entry which is preliminary data.</text>
</comment>
<dbReference type="AlphaFoldDB" id="A0A176YK97"/>
<accession>A0A176YK97</accession>
<protein>
    <submittedName>
        <fullName evidence="2">Uncharacterized protein</fullName>
    </submittedName>
</protein>
<name>A0A176YK97_9BRAD</name>
<keyword evidence="3" id="KW-1185">Reference proteome</keyword>
<reference evidence="2 3" key="1">
    <citation type="submission" date="2016-03" db="EMBL/GenBank/DDBJ databases">
        <title>Draft Genome Sequence of the Strain BR 10245 (Bradyrhizobium sp.) isolated from nodules of Centrolobium paraense.</title>
        <authorList>
            <person name="Simoes-Araujo J.L.Sr."/>
            <person name="Barauna A.C."/>
            <person name="Silva K."/>
            <person name="Zilli J.E."/>
        </authorList>
    </citation>
    <scope>NUCLEOTIDE SEQUENCE [LARGE SCALE GENOMIC DNA]</scope>
    <source>
        <strain evidence="2 3">BR 10245</strain>
    </source>
</reference>
<evidence type="ECO:0000256" key="1">
    <source>
        <dbReference type="SAM" id="MobiDB-lite"/>
    </source>
</evidence>